<organism evidence="1 2">
    <name type="scientific">Bos mutus</name>
    <name type="common">wild yak</name>
    <dbReference type="NCBI Taxonomy" id="72004"/>
    <lineage>
        <taxon>Eukaryota</taxon>
        <taxon>Metazoa</taxon>
        <taxon>Chordata</taxon>
        <taxon>Craniata</taxon>
        <taxon>Vertebrata</taxon>
        <taxon>Euteleostomi</taxon>
        <taxon>Mammalia</taxon>
        <taxon>Eutheria</taxon>
        <taxon>Laurasiatheria</taxon>
        <taxon>Artiodactyla</taxon>
        <taxon>Ruminantia</taxon>
        <taxon>Pecora</taxon>
        <taxon>Bovidae</taxon>
        <taxon>Bovinae</taxon>
        <taxon>Bos</taxon>
    </lineage>
</organism>
<proteinExistence type="predicted"/>
<accession>A0A6B0RRP6</accession>
<evidence type="ECO:0000313" key="2">
    <source>
        <dbReference type="Proteomes" id="UP000322234"/>
    </source>
</evidence>
<gene>
    <name evidence="1" type="ORF">E5288_WYG020402</name>
</gene>
<reference evidence="1" key="1">
    <citation type="submission" date="2019-10" db="EMBL/GenBank/DDBJ databases">
        <title>The sequence and de novo assembly of the wild yak genome.</title>
        <authorList>
            <person name="Liu Y."/>
        </authorList>
    </citation>
    <scope>NUCLEOTIDE SEQUENCE [LARGE SCALE GENOMIC DNA]</scope>
    <source>
        <strain evidence="1">WY2019</strain>
    </source>
</reference>
<evidence type="ECO:0000313" key="1">
    <source>
        <dbReference type="EMBL" id="MXQ92252.1"/>
    </source>
</evidence>
<dbReference type="EMBL" id="VBQZ03000080">
    <property type="protein sequence ID" value="MXQ92252.1"/>
    <property type="molecule type" value="Genomic_DNA"/>
</dbReference>
<comment type="caution">
    <text evidence="1">The sequence shown here is derived from an EMBL/GenBank/DDBJ whole genome shotgun (WGS) entry which is preliminary data.</text>
</comment>
<dbReference type="Proteomes" id="UP000322234">
    <property type="component" value="Unassembled WGS sequence"/>
</dbReference>
<sequence>MARWELMPHLHGLATKRHQVISKIPHRETSTWGLLPLGPLGRASYTYGNRGREREKVCTVNFKDAFASSCPLRLDIHRRPLRSNGLNELKQTVGTISYLKSMQHQPLLTTLALISCLISGNWLYVAPEKGSTCRTARYKMALAAGESLAADKKGTEQEETRGILMLDHMIRMNQEDGKTPAAPTSSSTKCFGTGYKIARNRATAFENRT</sequence>
<protein>
    <submittedName>
        <fullName evidence="1">Uncharacterized protein</fullName>
    </submittedName>
</protein>
<dbReference type="AlphaFoldDB" id="A0A6B0RRP6"/>
<keyword evidence="2" id="KW-1185">Reference proteome</keyword>
<name>A0A6B0RRP6_9CETA</name>